<dbReference type="RefSeq" id="XP_019052012.1">
    <property type="nucleotide sequence ID" value="XM_019196467.1"/>
</dbReference>
<evidence type="ECO:0000259" key="3">
    <source>
        <dbReference type="Pfam" id="PF26581"/>
    </source>
</evidence>
<feature type="compositionally biased region" description="Polar residues" evidence="2">
    <location>
        <begin position="636"/>
        <end position="646"/>
    </location>
</feature>
<feature type="coiled-coil region" evidence="1">
    <location>
        <begin position="381"/>
        <end position="621"/>
    </location>
</feature>
<dbReference type="GeneID" id="104590191"/>
<dbReference type="STRING" id="4432.A0A1U8PZQ0"/>
<dbReference type="PANTHER" id="PTHR35705">
    <property type="entry name" value="WPP DOMAIN-INTERACTING TAIL-ANCHORED PROTEIN 1"/>
    <property type="match status" value="1"/>
</dbReference>
<dbReference type="Proteomes" id="UP000189703">
    <property type="component" value="Unplaced"/>
</dbReference>
<keyword evidence="1" id="KW-0175">Coiled coil</keyword>
<evidence type="ECO:0000256" key="1">
    <source>
        <dbReference type="SAM" id="Coils"/>
    </source>
</evidence>
<feature type="coiled-coil region" evidence="1">
    <location>
        <begin position="314"/>
        <end position="348"/>
    </location>
</feature>
<accession>A0A1U8PZQ0</accession>
<reference evidence="5" key="1">
    <citation type="submission" date="2025-08" db="UniProtKB">
        <authorList>
            <consortium name="RefSeq"/>
        </authorList>
    </citation>
    <scope>IDENTIFICATION</scope>
</reference>
<evidence type="ECO:0000313" key="4">
    <source>
        <dbReference type="Proteomes" id="UP000189703"/>
    </source>
</evidence>
<dbReference type="SUPFAM" id="SSF57997">
    <property type="entry name" value="Tropomyosin"/>
    <property type="match status" value="1"/>
</dbReference>
<dbReference type="PANTHER" id="PTHR35705:SF1">
    <property type="entry name" value="WPP DOMAIN-INTERACTING TAIL-ANCHORED PROTEIN 1"/>
    <property type="match status" value="1"/>
</dbReference>
<organism evidence="4 5">
    <name type="scientific">Nelumbo nucifera</name>
    <name type="common">Sacred lotus</name>
    <dbReference type="NCBI Taxonomy" id="4432"/>
    <lineage>
        <taxon>Eukaryota</taxon>
        <taxon>Viridiplantae</taxon>
        <taxon>Streptophyta</taxon>
        <taxon>Embryophyta</taxon>
        <taxon>Tracheophyta</taxon>
        <taxon>Spermatophyta</taxon>
        <taxon>Magnoliopsida</taxon>
        <taxon>Proteales</taxon>
        <taxon>Nelumbonaceae</taxon>
        <taxon>Nelumbo</taxon>
    </lineage>
</organism>
<dbReference type="SMART" id="SM00614">
    <property type="entry name" value="ZnF_BED"/>
    <property type="match status" value="1"/>
</dbReference>
<dbReference type="OMA" id="TMHVATR"/>
<dbReference type="FunCoup" id="A0A1U8PZQ0">
    <property type="interactions" value="1529"/>
</dbReference>
<gene>
    <name evidence="5" type="primary">LOC104590191</name>
</gene>
<dbReference type="Gene3D" id="1.20.5.170">
    <property type="match status" value="1"/>
</dbReference>
<dbReference type="OrthoDB" id="1936068at2759"/>
<dbReference type="InParanoid" id="A0A1U8PZQ0"/>
<dbReference type="Pfam" id="PF26581">
    <property type="entry name" value="WIT1_2_N"/>
    <property type="match status" value="1"/>
</dbReference>
<feature type="region of interest" description="Disordered" evidence="2">
    <location>
        <begin position="636"/>
        <end position="658"/>
    </location>
</feature>
<sequence>MDSSKRITRVVRMADDAIGDTTIALEVVDSGDPEVESDNIYSYEAVMPNGEGIREAGIVREILTRVELYLAYSSEKLVNLDILLMHVATMESDLEAFSLESDEILAFPLEKALEFDFLSGILDSEVRDLDSFMDSLQMEIRDACQRIISYEPSGESFVEMEAKLHDAEESLKQSKDQVAEMRAQAAMFHRTLLAFGGQENLNNGKGADFSEGGQVSNMNAKLKMQTAEQQRHILRMLENSLARELDLEKKLTDSRQNEEEIRIKLHSTEQELLCMEEAEEILFWRIFEVENAAEVLRGISKELMGQLQVSQFNLNSLIQRESEARSKLQDCTEQLNTKENALRKLETSNVELDNFLLTETNRLKDHLKEAEDRYIVANSEAFTLREKVSLLEEQLKESETQLQNAKATVEANKVQHDALYSELNDMENAIEDLKENLSRAENKAESAETKCKLLTETNLELNEELGFLKNDSNNIEKINLLEKQLRESDVQLQNAKVSAEATQEQLNMLYTAIGDMENLINDLKLKVSKAESRAETVEDNCIVLSETNFVLNEELSFLRSRLECLESSLHQADNTKIETAKDISIRTKVITDLVMQLAVERERLQNQVTSLMKENRTLAEKLQNGDKDMPAVMTHNGNKCTTSTNAPHEEDTESSATSLQLALMSKESYNDAEKSSGSTSNHKRRKTSIVWEHFDLFYDKNGIEIAKCKNCDKTYNAEVNVGTPNMLHYIEICGEGLDESSKSRVSKCDQDAYREHEHMAMAIIRHVYTFSFAEHESNRCIHSGLNPKVKHISCNTTKADVLKMYNKEKKKL</sequence>
<proteinExistence type="predicted"/>
<keyword evidence="4" id="KW-1185">Reference proteome</keyword>
<dbReference type="KEGG" id="nnu:104590191"/>
<evidence type="ECO:0000256" key="2">
    <source>
        <dbReference type="SAM" id="MobiDB-lite"/>
    </source>
</evidence>
<feature type="coiled-coil region" evidence="1">
    <location>
        <begin position="157"/>
        <end position="184"/>
    </location>
</feature>
<evidence type="ECO:0000313" key="5">
    <source>
        <dbReference type="RefSeq" id="XP_019052012.1"/>
    </source>
</evidence>
<name>A0A1U8PZQ0_NELNU</name>
<dbReference type="AlphaFoldDB" id="A0A1U8PZQ0"/>
<dbReference type="InterPro" id="IPR058610">
    <property type="entry name" value="WIT1_2_N"/>
</dbReference>
<feature type="domain" description="WIT1/2 N-terminal helical bundle" evidence="3">
    <location>
        <begin position="58"/>
        <end position="195"/>
    </location>
</feature>
<dbReference type="InterPro" id="IPR039976">
    <property type="entry name" value="WIT1/WIT2"/>
</dbReference>
<protein>
    <submittedName>
        <fullName evidence="5">WPP domain-interacting tail-anchored protein 1-like isoform X1</fullName>
    </submittedName>
</protein>